<evidence type="ECO:0000313" key="2">
    <source>
        <dbReference type="EMBL" id="KAJ4448676.1"/>
    </source>
</evidence>
<dbReference type="EMBL" id="JAJSOF020000003">
    <property type="protein sequence ID" value="KAJ4448676.1"/>
    <property type="molecule type" value="Genomic_DNA"/>
</dbReference>
<feature type="region of interest" description="Disordered" evidence="1">
    <location>
        <begin position="1"/>
        <end position="20"/>
    </location>
</feature>
<evidence type="ECO:0000256" key="1">
    <source>
        <dbReference type="SAM" id="MobiDB-lite"/>
    </source>
</evidence>
<proteinExistence type="predicted"/>
<name>A0ABQ8TPQ4_PERAM</name>
<reference evidence="2 3" key="1">
    <citation type="journal article" date="2022" name="Allergy">
        <title>Genome assembly and annotation of Periplaneta americana reveal a comprehensive cockroach allergen profile.</title>
        <authorList>
            <person name="Wang L."/>
            <person name="Xiong Q."/>
            <person name="Saelim N."/>
            <person name="Wang L."/>
            <person name="Nong W."/>
            <person name="Wan A.T."/>
            <person name="Shi M."/>
            <person name="Liu X."/>
            <person name="Cao Q."/>
            <person name="Hui J.H.L."/>
            <person name="Sookrung N."/>
            <person name="Leung T.F."/>
            <person name="Tungtrongchitr A."/>
            <person name="Tsui S.K.W."/>
        </authorList>
    </citation>
    <scope>NUCLEOTIDE SEQUENCE [LARGE SCALE GENOMIC DNA]</scope>
    <source>
        <strain evidence="2">PWHHKU_190912</strain>
    </source>
</reference>
<keyword evidence="3" id="KW-1185">Reference proteome</keyword>
<comment type="caution">
    <text evidence="2">The sequence shown here is derived from an EMBL/GenBank/DDBJ whole genome shotgun (WGS) entry which is preliminary data.</text>
</comment>
<protein>
    <submittedName>
        <fullName evidence="2">Uncharacterized protein</fullName>
    </submittedName>
</protein>
<organism evidence="2 3">
    <name type="scientific">Periplaneta americana</name>
    <name type="common">American cockroach</name>
    <name type="synonym">Blatta americana</name>
    <dbReference type="NCBI Taxonomy" id="6978"/>
    <lineage>
        <taxon>Eukaryota</taxon>
        <taxon>Metazoa</taxon>
        <taxon>Ecdysozoa</taxon>
        <taxon>Arthropoda</taxon>
        <taxon>Hexapoda</taxon>
        <taxon>Insecta</taxon>
        <taxon>Pterygota</taxon>
        <taxon>Neoptera</taxon>
        <taxon>Polyneoptera</taxon>
        <taxon>Dictyoptera</taxon>
        <taxon>Blattodea</taxon>
        <taxon>Blattoidea</taxon>
        <taxon>Blattidae</taxon>
        <taxon>Blattinae</taxon>
        <taxon>Periplaneta</taxon>
    </lineage>
</organism>
<gene>
    <name evidence="2" type="ORF">ANN_00066</name>
</gene>
<evidence type="ECO:0000313" key="3">
    <source>
        <dbReference type="Proteomes" id="UP001148838"/>
    </source>
</evidence>
<accession>A0ABQ8TPQ4</accession>
<sequence length="69" mass="8136">MNERLLIGAPKESKGEAQSNGWTTSQLMQHFAHYDKSFCSEPRFVNFRWPCQHKDLEVITYARNQNIHI</sequence>
<dbReference type="Proteomes" id="UP001148838">
    <property type="component" value="Unassembled WGS sequence"/>
</dbReference>